<keyword evidence="1" id="KW-0732">Signal</keyword>
<accession>A0A8S3ZEW7</accession>
<comment type="caution">
    <text evidence="2">The sequence shown here is derived from an EMBL/GenBank/DDBJ whole genome shotgun (WGS) entry which is preliminary data.</text>
</comment>
<reference evidence="2" key="1">
    <citation type="submission" date="2021-04" db="EMBL/GenBank/DDBJ databases">
        <authorList>
            <consortium name="Molecular Ecology Group"/>
        </authorList>
    </citation>
    <scope>NUCLEOTIDE SEQUENCE</scope>
</reference>
<evidence type="ECO:0000313" key="3">
    <source>
        <dbReference type="Proteomes" id="UP000678393"/>
    </source>
</evidence>
<proteinExistence type="predicted"/>
<feature type="chain" id="PRO_5035902291" evidence="1">
    <location>
        <begin position="23"/>
        <end position="129"/>
    </location>
</feature>
<feature type="signal peptide" evidence="1">
    <location>
        <begin position="1"/>
        <end position="22"/>
    </location>
</feature>
<gene>
    <name evidence="2" type="ORF">CUNI_LOCUS11184</name>
</gene>
<dbReference type="EMBL" id="CAJHNH020002112">
    <property type="protein sequence ID" value="CAG5125626.1"/>
    <property type="molecule type" value="Genomic_DNA"/>
</dbReference>
<protein>
    <submittedName>
        <fullName evidence="2">Uncharacterized protein</fullName>
    </submittedName>
</protein>
<name>A0A8S3ZEW7_9EUPU</name>
<dbReference type="Proteomes" id="UP000678393">
    <property type="component" value="Unassembled WGS sequence"/>
</dbReference>
<keyword evidence="3" id="KW-1185">Reference proteome</keyword>
<evidence type="ECO:0000313" key="2">
    <source>
        <dbReference type="EMBL" id="CAG5125626.1"/>
    </source>
</evidence>
<dbReference type="AlphaFoldDB" id="A0A8S3ZEW7"/>
<organism evidence="2 3">
    <name type="scientific">Candidula unifasciata</name>
    <dbReference type="NCBI Taxonomy" id="100452"/>
    <lineage>
        <taxon>Eukaryota</taxon>
        <taxon>Metazoa</taxon>
        <taxon>Spiralia</taxon>
        <taxon>Lophotrochozoa</taxon>
        <taxon>Mollusca</taxon>
        <taxon>Gastropoda</taxon>
        <taxon>Heterobranchia</taxon>
        <taxon>Euthyneura</taxon>
        <taxon>Panpulmonata</taxon>
        <taxon>Eupulmonata</taxon>
        <taxon>Stylommatophora</taxon>
        <taxon>Helicina</taxon>
        <taxon>Helicoidea</taxon>
        <taxon>Geomitridae</taxon>
        <taxon>Candidula</taxon>
    </lineage>
</organism>
<evidence type="ECO:0000256" key="1">
    <source>
        <dbReference type="SAM" id="SignalP"/>
    </source>
</evidence>
<feature type="non-terminal residue" evidence="2">
    <location>
        <position position="129"/>
    </location>
</feature>
<feature type="non-terminal residue" evidence="2">
    <location>
        <position position="1"/>
    </location>
</feature>
<sequence length="129" mass="14788">RNLPSLQKWLCLVLIILRVLIAQSKEEVILSRLTELQLHVCLIRELDNTDTSSIVEMLRKLTPEETIAWFLLQVIGKCSEMLDQEASLLVSNGANSATITSSNVYASRYRFLLQQTLHLLLYITHMFQS</sequence>